<reference evidence="4" key="1">
    <citation type="journal article" date="2019" name="Int. J. Syst. Evol. Microbiol.">
        <title>The Global Catalogue of Microorganisms (GCM) 10K type strain sequencing project: providing services to taxonomists for standard genome sequencing and annotation.</title>
        <authorList>
            <consortium name="The Broad Institute Genomics Platform"/>
            <consortium name="The Broad Institute Genome Sequencing Center for Infectious Disease"/>
            <person name="Wu L."/>
            <person name="Ma J."/>
        </authorList>
    </citation>
    <scope>NUCLEOTIDE SEQUENCE [LARGE SCALE GENOMIC DNA]</scope>
    <source>
        <strain evidence="4">KCTC 42282</strain>
    </source>
</reference>
<dbReference type="RefSeq" id="WP_191321099.1">
    <property type="nucleotide sequence ID" value="NZ_BNCG01000041.1"/>
</dbReference>
<evidence type="ECO:0000256" key="2">
    <source>
        <dbReference type="SAM" id="MobiDB-lite"/>
    </source>
</evidence>
<proteinExistence type="predicted"/>
<dbReference type="Proteomes" id="UP001595704">
    <property type="component" value="Unassembled WGS sequence"/>
</dbReference>
<comment type="caution">
    <text evidence="3">The sequence shown here is derived from an EMBL/GenBank/DDBJ whole genome shotgun (WGS) entry which is preliminary data.</text>
</comment>
<feature type="coiled-coil region" evidence="1">
    <location>
        <begin position="29"/>
        <end position="67"/>
    </location>
</feature>
<dbReference type="EMBL" id="JBHRYC010000027">
    <property type="protein sequence ID" value="MFC3637143.1"/>
    <property type="molecule type" value="Genomic_DNA"/>
</dbReference>
<evidence type="ECO:0000256" key="1">
    <source>
        <dbReference type="SAM" id="Coils"/>
    </source>
</evidence>
<protein>
    <submittedName>
        <fullName evidence="3">Uncharacterized protein</fullName>
    </submittedName>
</protein>
<gene>
    <name evidence="3" type="ORF">ACFONL_07060</name>
</gene>
<keyword evidence="4" id="KW-1185">Reference proteome</keyword>
<name>A0ABV7UF65_9HYPH</name>
<feature type="region of interest" description="Disordered" evidence="2">
    <location>
        <begin position="72"/>
        <end position="123"/>
    </location>
</feature>
<organism evidence="3 4">
    <name type="scientific">Camelimonas fluminis</name>
    <dbReference type="NCBI Taxonomy" id="1576911"/>
    <lineage>
        <taxon>Bacteria</taxon>
        <taxon>Pseudomonadati</taxon>
        <taxon>Pseudomonadota</taxon>
        <taxon>Alphaproteobacteria</taxon>
        <taxon>Hyphomicrobiales</taxon>
        <taxon>Chelatococcaceae</taxon>
        <taxon>Camelimonas</taxon>
    </lineage>
</organism>
<accession>A0ABV7UF65</accession>
<evidence type="ECO:0000313" key="3">
    <source>
        <dbReference type="EMBL" id="MFC3637143.1"/>
    </source>
</evidence>
<sequence>MGQNNKGFWNDEAVALAQRNHDRDTSAIIRKYEKRLAKERERHKNALKRLKREQRDILRELNREHRRVAKALVTPWIDHQPELPFDPDHKAGSQDAPATRRSRRRETPAPPAQAFKPTPSSSP</sequence>
<evidence type="ECO:0000313" key="4">
    <source>
        <dbReference type="Proteomes" id="UP001595704"/>
    </source>
</evidence>
<keyword evidence="1" id="KW-0175">Coiled coil</keyword>